<dbReference type="Proteomes" id="UP000218890">
    <property type="component" value="Chromosome"/>
</dbReference>
<feature type="binding site" evidence="8">
    <location>
        <position position="94"/>
    </location>
    <ligand>
        <name>Fe cation</name>
        <dbReference type="ChEBI" id="CHEBI:24875"/>
    </ligand>
</feature>
<dbReference type="RefSeq" id="WP_096409775.1">
    <property type="nucleotide sequence ID" value="NZ_AP017372.2"/>
</dbReference>
<dbReference type="PANTHER" id="PTHR33202">
    <property type="entry name" value="ZINC UPTAKE REGULATION PROTEIN"/>
    <property type="match status" value="1"/>
</dbReference>
<feature type="binding site" evidence="8">
    <location>
        <position position="131"/>
    </location>
    <ligand>
        <name>Fe cation</name>
        <dbReference type="ChEBI" id="CHEBI:24875"/>
    </ligand>
</feature>
<keyword evidence="5 9" id="KW-0238">DNA-binding</keyword>
<dbReference type="GO" id="GO:0003700">
    <property type="term" value="F:DNA-binding transcription factor activity"/>
    <property type="evidence" value="ECO:0007669"/>
    <property type="project" value="UniProtKB-UniRule"/>
</dbReference>
<keyword evidence="2 9" id="KW-0678">Repressor</keyword>
<accession>A0A120N010</accession>
<keyword evidence="9" id="KW-0963">Cytoplasm</keyword>
<dbReference type="GO" id="GO:0008270">
    <property type="term" value="F:zinc ion binding"/>
    <property type="evidence" value="ECO:0007669"/>
    <property type="project" value="TreeGrafter"/>
</dbReference>
<dbReference type="GO" id="GO:0000976">
    <property type="term" value="F:transcription cis-regulatory region binding"/>
    <property type="evidence" value="ECO:0007669"/>
    <property type="project" value="TreeGrafter"/>
</dbReference>
<evidence type="ECO:0000256" key="7">
    <source>
        <dbReference type="PIRSR" id="PIRSR602481-1"/>
    </source>
</evidence>
<evidence type="ECO:0000256" key="6">
    <source>
        <dbReference type="ARBA" id="ARBA00023163"/>
    </source>
</evidence>
<proteinExistence type="inferred from homology"/>
<dbReference type="Gene3D" id="3.30.1490.190">
    <property type="match status" value="1"/>
</dbReference>
<keyword evidence="4 9" id="KW-0805">Transcription regulation</keyword>
<dbReference type="Pfam" id="PF01475">
    <property type="entry name" value="FUR"/>
    <property type="match status" value="1"/>
</dbReference>
<dbReference type="CDD" id="cd07153">
    <property type="entry name" value="Fur_like"/>
    <property type="match status" value="1"/>
</dbReference>
<keyword evidence="8 9" id="KW-0408">Iron</keyword>
<feature type="binding site" evidence="7">
    <location>
        <position position="142"/>
    </location>
    <ligand>
        <name>Zn(2+)</name>
        <dbReference type="ChEBI" id="CHEBI:29105"/>
    </ligand>
</feature>
<name>A0A120N010_HALHR</name>
<evidence type="ECO:0000256" key="8">
    <source>
        <dbReference type="PIRSR" id="PIRSR602481-2"/>
    </source>
</evidence>
<reference evidence="10" key="1">
    <citation type="submission" date="2016-02" db="EMBL/GenBank/DDBJ databases">
        <title>Halorhodospira halochloris DSM-1059 complete genome, version 2.</title>
        <authorList>
            <person name="Tsukatani Y."/>
        </authorList>
    </citation>
    <scope>NUCLEOTIDE SEQUENCE</scope>
    <source>
        <strain evidence="10">DSM 1059</strain>
    </source>
</reference>
<dbReference type="GO" id="GO:0045892">
    <property type="term" value="P:negative regulation of DNA-templated transcription"/>
    <property type="evidence" value="ECO:0007669"/>
    <property type="project" value="TreeGrafter"/>
</dbReference>
<dbReference type="GO" id="GO:0005737">
    <property type="term" value="C:cytoplasm"/>
    <property type="evidence" value="ECO:0007669"/>
    <property type="project" value="UniProtKB-SubCell"/>
</dbReference>
<feature type="binding site" evidence="7">
    <location>
        <position position="103"/>
    </location>
    <ligand>
        <name>Zn(2+)</name>
        <dbReference type="ChEBI" id="CHEBI:29105"/>
    </ligand>
</feature>
<dbReference type="PANTHER" id="PTHR33202:SF7">
    <property type="entry name" value="FERRIC UPTAKE REGULATION PROTEIN"/>
    <property type="match status" value="1"/>
</dbReference>
<dbReference type="EMBL" id="AP017372">
    <property type="protein sequence ID" value="BAU58408.1"/>
    <property type="molecule type" value="Genomic_DNA"/>
</dbReference>
<comment type="similarity">
    <text evidence="1 9">Belongs to the Fur family.</text>
</comment>
<feature type="binding site" evidence="7">
    <location>
        <position position="139"/>
    </location>
    <ligand>
        <name>Zn(2+)</name>
        <dbReference type="ChEBI" id="CHEBI:29105"/>
    </ligand>
</feature>
<keyword evidence="11" id="KW-1185">Reference proteome</keyword>
<comment type="subcellular location">
    <subcellularLocation>
        <location evidence="9">Cytoplasm</location>
    </subcellularLocation>
</comment>
<dbReference type="InterPro" id="IPR036390">
    <property type="entry name" value="WH_DNA-bd_sf"/>
</dbReference>
<dbReference type="KEGG" id="hhk:HH1059_16950"/>
<evidence type="ECO:0000256" key="3">
    <source>
        <dbReference type="ARBA" id="ARBA00022833"/>
    </source>
</evidence>
<comment type="cofactor">
    <cofactor evidence="8">
        <name>Mn(2+)</name>
        <dbReference type="ChEBI" id="CHEBI:29035"/>
    </cofactor>
    <cofactor evidence="8">
        <name>Fe(2+)</name>
        <dbReference type="ChEBI" id="CHEBI:29033"/>
    </cofactor>
    <text evidence="8">Binds 1 Mn(2+) or Fe(2+) ion per subunit.</text>
</comment>
<evidence type="ECO:0000313" key="11">
    <source>
        <dbReference type="Proteomes" id="UP000218890"/>
    </source>
</evidence>
<protein>
    <recommendedName>
        <fullName evidence="9">Ferric uptake regulation protein</fullName>
    </recommendedName>
</protein>
<dbReference type="OrthoDB" id="8659436at2"/>
<dbReference type="AlphaFoldDB" id="A0A120N010"/>
<dbReference type="InterPro" id="IPR002481">
    <property type="entry name" value="FUR"/>
</dbReference>
<evidence type="ECO:0000313" key="10">
    <source>
        <dbReference type="EMBL" id="BAU58408.1"/>
    </source>
</evidence>
<dbReference type="SUPFAM" id="SSF46785">
    <property type="entry name" value="Winged helix' DNA-binding domain"/>
    <property type="match status" value="1"/>
</dbReference>
<evidence type="ECO:0000256" key="4">
    <source>
        <dbReference type="ARBA" id="ARBA00023015"/>
    </source>
</evidence>
<comment type="subunit">
    <text evidence="9">Homodimer.</text>
</comment>
<dbReference type="InterPro" id="IPR043135">
    <property type="entry name" value="Fur_C"/>
</dbReference>
<keyword evidence="7 9" id="KW-0479">Metal-binding</keyword>
<evidence type="ECO:0000256" key="2">
    <source>
        <dbReference type="ARBA" id="ARBA00022491"/>
    </source>
</evidence>
<comment type="cofactor">
    <cofactor evidence="7">
        <name>Zn(2+)</name>
        <dbReference type="ChEBI" id="CHEBI:29105"/>
    </cofactor>
    <text evidence="7">Binds 1 zinc ion per subunit.</text>
</comment>
<keyword evidence="3 7" id="KW-0862">Zinc</keyword>
<evidence type="ECO:0000256" key="5">
    <source>
        <dbReference type="ARBA" id="ARBA00023125"/>
    </source>
</evidence>
<dbReference type="GO" id="GO:1900376">
    <property type="term" value="P:regulation of secondary metabolite biosynthetic process"/>
    <property type="evidence" value="ECO:0007669"/>
    <property type="project" value="TreeGrafter"/>
</dbReference>
<sequence length="147" mass="16124">MSNTATTTEEHALQALRDSGLRLTQPRRCIIRALSRASEPLSPREVYQQLGEASCDQVTIYRCLGDLEQQGLVHRHEFGDGSTRYQLIAPDGGHSHYVVCRICQHRQPLDICPAPQLEASAAAHGFTGISHTLELFGVCPQCQQGSG</sequence>
<dbReference type="InterPro" id="IPR036388">
    <property type="entry name" value="WH-like_DNA-bd_sf"/>
</dbReference>
<keyword evidence="6 9" id="KW-0804">Transcription</keyword>
<feature type="binding site" evidence="7">
    <location>
        <position position="100"/>
    </location>
    <ligand>
        <name>Zn(2+)</name>
        <dbReference type="ChEBI" id="CHEBI:29105"/>
    </ligand>
</feature>
<dbReference type="Gene3D" id="1.10.10.10">
    <property type="entry name" value="Winged helix-like DNA-binding domain superfamily/Winged helix DNA-binding domain"/>
    <property type="match status" value="1"/>
</dbReference>
<organism evidence="10 11">
    <name type="scientific">Halorhodospira halochloris</name>
    <name type="common">Ectothiorhodospira halochloris</name>
    <dbReference type="NCBI Taxonomy" id="1052"/>
    <lineage>
        <taxon>Bacteria</taxon>
        <taxon>Pseudomonadati</taxon>
        <taxon>Pseudomonadota</taxon>
        <taxon>Gammaproteobacteria</taxon>
        <taxon>Chromatiales</taxon>
        <taxon>Ectothiorhodospiraceae</taxon>
        <taxon>Halorhodospira</taxon>
    </lineage>
</organism>
<evidence type="ECO:0000256" key="1">
    <source>
        <dbReference type="ARBA" id="ARBA00007957"/>
    </source>
</evidence>
<gene>
    <name evidence="9" type="primary">fur</name>
    <name evidence="10" type="ORF">HH1059_16950</name>
</gene>
<evidence type="ECO:0000256" key="9">
    <source>
        <dbReference type="RuleBase" id="RU364037"/>
    </source>
</evidence>